<evidence type="ECO:0000256" key="1">
    <source>
        <dbReference type="SAM" id="Phobius"/>
    </source>
</evidence>
<keyword evidence="1" id="KW-1133">Transmembrane helix</keyword>
<organism evidence="2 3">
    <name type="scientific">Ajellomyces capsulatus (strain H143)</name>
    <name type="common">Darling's disease fungus</name>
    <name type="synonym">Histoplasma capsulatum</name>
    <dbReference type="NCBI Taxonomy" id="544712"/>
    <lineage>
        <taxon>Eukaryota</taxon>
        <taxon>Fungi</taxon>
        <taxon>Dikarya</taxon>
        <taxon>Ascomycota</taxon>
        <taxon>Pezizomycotina</taxon>
        <taxon>Eurotiomycetes</taxon>
        <taxon>Eurotiomycetidae</taxon>
        <taxon>Onygenales</taxon>
        <taxon>Ajellomycetaceae</taxon>
        <taxon>Histoplasma</taxon>
    </lineage>
</organism>
<dbReference type="OMA" id="YFNAFRA"/>
<name>C6HLJ7_AJECH</name>
<sequence length="183" mass="20259">MPDSLAAFRGTTRQELAYLGREHLKHNLQQSDRDTLNSAASKLATHTAVGSVVGIGLGIWLGLRVRRMRMNIFNTFKIMERPTHVQFASGRLEPVPDLSPLLRPTILSDMVMFTLFAAGGLFMGGETGLITGVYSARRTIGKDPESKERIQRAFEKLRAEMLRRQADALDGGQSVSEKAAEIF</sequence>
<dbReference type="OrthoDB" id="3365267at2759"/>
<proteinExistence type="predicted"/>
<dbReference type="HOGENOM" id="CLU_110344_0_0_1"/>
<gene>
    <name evidence="2" type="ORF">HCDG_07078</name>
</gene>
<feature type="transmembrane region" description="Helical" evidence="1">
    <location>
        <begin position="43"/>
        <end position="63"/>
    </location>
</feature>
<keyword evidence="1" id="KW-0812">Transmembrane</keyword>
<accession>C6HLJ7</accession>
<dbReference type="Proteomes" id="UP000002624">
    <property type="component" value="Unassembled WGS sequence"/>
</dbReference>
<dbReference type="AlphaFoldDB" id="C6HLJ7"/>
<keyword evidence="1" id="KW-0472">Membrane</keyword>
<reference evidence="3" key="1">
    <citation type="submission" date="2009-05" db="EMBL/GenBank/DDBJ databases">
        <title>The genome sequence of Ajellomyces capsulatus strain H143.</title>
        <authorList>
            <person name="Champion M."/>
            <person name="Cuomo C.A."/>
            <person name="Ma L.-J."/>
            <person name="Henn M.R."/>
            <person name="Sil A."/>
            <person name="Goldman B."/>
            <person name="Young S.K."/>
            <person name="Kodira C.D."/>
            <person name="Zeng Q."/>
            <person name="Koehrsen M."/>
            <person name="Alvarado L."/>
            <person name="Berlin A.M."/>
            <person name="Borenstein D."/>
            <person name="Chen Z."/>
            <person name="Engels R."/>
            <person name="Freedman E."/>
            <person name="Gellesch M."/>
            <person name="Goldberg J."/>
            <person name="Griggs A."/>
            <person name="Gujja S."/>
            <person name="Heiman D.I."/>
            <person name="Hepburn T.A."/>
            <person name="Howarth C."/>
            <person name="Jen D."/>
            <person name="Larson L."/>
            <person name="Lewis B."/>
            <person name="Mehta T."/>
            <person name="Park D."/>
            <person name="Pearson M."/>
            <person name="Roberts A."/>
            <person name="Saif S."/>
            <person name="Shea T.D."/>
            <person name="Shenoy N."/>
            <person name="Sisk P."/>
            <person name="Stolte C."/>
            <person name="Sykes S."/>
            <person name="Walk T."/>
            <person name="White J."/>
            <person name="Yandava C."/>
            <person name="Klein B."/>
            <person name="McEwen J.G."/>
            <person name="Puccia R."/>
            <person name="Goldman G.H."/>
            <person name="Felipe M.S."/>
            <person name="Nino-Vega G."/>
            <person name="San-Blas G."/>
            <person name="Taylor J.W."/>
            <person name="Mendoza L."/>
            <person name="Galagan J.E."/>
            <person name="Nusbaum C."/>
            <person name="Birren B.W."/>
        </authorList>
    </citation>
    <scope>NUCLEOTIDE SEQUENCE [LARGE SCALE GENOMIC DNA]</scope>
    <source>
        <strain evidence="3">H143</strain>
    </source>
</reference>
<evidence type="ECO:0000313" key="3">
    <source>
        <dbReference type="Proteomes" id="UP000002624"/>
    </source>
</evidence>
<evidence type="ECO:0000313" key="2">
    <source>
        <dbReference type="EMBL" id="EER39134.1"/>
    </source>
</evidence>
<dbReference type="EMBL" id="GG692430">
    <property type="protein sequence ID" value="EER39134.1"/>
    <property type="molecule type" value="Genomic_DNA"/>
</dbReference>
<dbReference type="STRING" id="544712.C6HLJ7"/>
<protein>
    <submittedName>
        <fullName evidence="2">Uncharacterized protein</fullName>
    </submittedName>
</protein>
<dbReference type="VEuPathDB" id="FungiDB:HCDG_07078"/>